<dbReference type="EMBL" id="JANVFT010000013">
    <property type="protein sequence ID" value="KAJ4498848.1"/>
    <property type="molecule type" value="Genomic_DNA"/>
</dbReference>
<keyword evidence="3" id="KW-1185">Reference proteome</keyword>
<reference evidence="2" key="1">
    <citation type="submission" date="2022-08" db="EMBL/GenBank/DDBJ databases">
        <title>A Global Phylogenomic Analysis of the Shiitake Genus Lentinula.</title>
        <authorList>
            <consortium name="DOE Joint Genome Institute"/>
            <person name="Sierra-Patev S."/>
            <person name="Min B."/>
            <person name="Naranjo-Ortiz M."/>
            <person name="Looney B."/>
            <person name="Konkel Z."/>
            <person name="Slot J.C."/>
            <person name="Sakamoto Y."/>
            <person name="Steenwyk J.L."/>
            <person name="Rokas A."/>
            <person name="Carro J."/>
            <person name="Camarero S."/>
            <person name="Ferreira P."/>
            <person name="Molpeceres G."/>
            <person name="Ruiz-Duenas F.J."/>
            <person name="Serrano A."/>
            <person name="Henrissat B."/>
            <person name="Drula E."/>
            <person name="Hughes K.W."/>
            <person name="Mata J.L."/>
            <person name="Ishikawa N.K."/>
            <person name="Vargas-Isla R."/>
            <person name="Ushijima S."/>
            <person name="Smith C.A."/>
            <person name="Ahrendt S."/>
            <person name="Andreopoulos W."/>
            <person name="He G."/>
            <person name="Labutti K."/>
            <person name="Lipzen A."/>
            <person name="Ng V."/>
            <person name="Riley R."/>
            <person name="Sandor L."/>
            <person name="Barry K."/>
            <person name="Martinez A.T."/>
            <person name="Xiao Y."/>
            <person name="Gibbons J.G."/>
            <person name="Terashima K."/>
            <person name="Grigoriev I.V."/>
            <person name="Hibbett D.S."/>
        </authorList>
    </citation>
    <scope>NUCLEOTIDE SEQUENCE</scope>
    <source>
        <strain evidence="2">RHP3577 ss4</strain>
    </source>
</reference>
<feature type="region of interest" description="Disordered" evidence="1">
    <location>
        <begin position="42"/>
        <end position="68"/>
    </location>
</feature>
<gene>
    <name evidence="2" type="ORF">C8R41DRAFT_978642</name>
</gene>
<protein>
    <submittedName>
        <fullName evidence="2">Uncharacterized protein</fullName>
    </submittedName>
</protein>
<evidence type="ECO:0000313" key="3">
    <source>
        <dbReference type="Proteomes" id="UP001150217"/>
    </source>
</evidence>
<feature type="region of interest" description="Disordered" evidence="1">
    <location>
        <begin position="117"/>
        <end position="141"/>
    </location>
</feature>
<evidence type="ECO:0000313" key="2">
    <source>
        <dbReference type="EMBL" id="KAJ4498848.1"/>
    </source>
</evidence>
<feature type="compositionally biased region" description="Polar residues" evidence="1">
    <location>
        <begin position="44"/>
        <end position="56"/>
    </location>
</feature>
<evidence type="ECO:0000256" key="1">
    <source>
        <dbReference type="SAM" id="MobiDB-lite"/>
    </source>
</evidence>
<dbReference type="Proteomes" id="UP001150217">
    <property type="component" value="Unassembled WGS sequence"/>
</dbReference>
<feature type="compositionally biased region" description="Low complexity" evidence="1">
    <location>
        <begin position="57"/>
        <end position="68"/>
    </location>
</feature>
<name>A0ABQ8VR27_9AGAR</name>
<proteinExistence type="predicted"/>
<accession>A0ABQ8VR27</accession>
<organism evidence="2 3">
    <name type="scientific">Lentinula lateritia</name>
    <dbReference type="NCBI Taxonomy" id="40482"/>
    <lineage>
        <taxon>Eukaryota</taxon>
        <taxon>Fungi</taxon>
        <taxon>Dikarya</taxon>
        <taxon>Basidiomycota</taxon>
        <taxon>Agaricomycotina</taxon>
        <taxon>Agaricomycetes</taxon>
        <taxon>Agaricomycetidae</taxon>
        <taxon>Agaricales</taxon>
        <taxon>Marasmiineae</taxon>
        <taxon>Omphalotaceae</taxon>
        <taxon>Lentinula</taxon>
    </lineage>
</organism>
<sequence>MPKRRRGRIDNFNKGGKKWAIGTAAHTAACKLGYNWVKEKGENLTENNNPESASTFDPSSDASPVADASVSAHRVQSIILGNSSVPNTPSCQKSPVFWAFSPVLNMILSPFHSPSTRSSSPLKFPNNHSHAKRSTNSPPCEPSVMFLNDSVSDMGIPHESEPKMLTDPAFLDGEISVPREEESDKESISTIFSDGDSSILDFDSSGHFASWAL</sequence>
<comment type="caution">
    <text evidence="2">The sequence shown here is derived from an EMBL/GenBank/DDBJ whole genome shotgun (WGS) entry which is preliminary data.</text>
</comment>